<protein>
    <submittedName>
        <fullName evidence="2">Uncharacterized protein</fullName>
    </submittedName>
</protein>
<gene>
    <name evidence="2" type="ORF">SAMN04488508_10748</name>
</gene>
<dbReference type="Proteomes" id="UP000184432">
    <property type="component" value="Unassembled WGS sequence"/>
</dbReference>
<evidence type="ECO:0000313" key="2">
    <source>
        <dbReference type="EMBL" id="SHJ28164.1"/>
    </source>
</evidence>
<dbReference type="RefSeq" id="WP_073317801.1">
    <property type="nucleotide sequence ID" value="NZ_FQYP01000007.1"/>
</dbReference>
<keyword evidence="1" id="KW-0812">Transmembrane</keyword>
<name>A0A1M6I1Q7_9FLAO</name>
<keyword evidence="1" id="KW-0472">Membrane</keyword>
<evidence type="ECO:0000313" key="3">
    <source>
        <dbReference type="Proteomes" id="UP000184432"/>
    </source>
</evidence>
<reference evidence="3" key="1">
    <citation type="submission" date="2016-11" db="EMBL/GenBank/DDBJ databases">
        <authorList>
            <person name="Varghese N."/>
            <person name="Submissions S."/>
        </authorList>
    </citation>
    <scope>NUCLEOTIDE SEQUENCE [LARGE SCALE GENOMIC DNA]</scope>
    <source>
        <strain evidence="3">DSM 22623</strain>
    </source>
</reference>
<dbReference type="AlphaFoldDB" id="A0A1M6I1Q7"/>
<keyword evidence="1" id="KW-1133">Transmembrane helix</keyword>
<sequence length="84" mass="9750">MIKKEHKFLKTPNKNSNSIFDLLEMTGKVGEFLVYLVPYLILTSIGTLIKMTFLTLISLATFNQWIKLKNLWNRKYISSQIGNP</sequence>
<accession>A0A1M6I1Q7</accession>
<keyword evidence="3" id="KW-1185">Reference proteome</keyword>
<evidence type="ECO:0000256" key="1">
    <source>
        <dbReference type="SAM" id="Phobius"/>
    </source>
</evidence>
<dbReference type="EMBL" id="FQYP01000007">
    <property type="protein sequence ID" value="SHJ28164.1"/>
    <property type="molecule type" value="Genomic_DNA"/>
</dbReference>
<proteinExistence type="predicted"/>
<dbReference type="STRING" id="570521.SAMN04488508_10748"/>
<feature type="transmembrane region" description="Helical" evidence="1">
    <location>
        <begin position="32"/>
        <end position="62"/>
    </location>
</feature>
<organism evidence="2 3">
    <name type="scientific">Aquimarina spongiae</name>
    <dbReference type="NCBI Taxonomy" id="570521"/>
    <lineage>
        <taxon>Bacteria</taxon>
        <taxon>Pseudomonadati</taxon>
        <taxon>Bacteroidota</taxon>
        <taxon>Flavobacteriia</taxon>
        <taxon>Flavobacteriales</taxon>
        <taxon>Flavobacteriaceae</taxon>
        <taxon>Aquimarina</taxon>
    </lineage>
</organism>